<accession>A0A976UAS0</accession>
<dbReference type="KEGG" id="vg:80544997"/>
<protein>
    <submittedName>
        <fullName evidence="1">Uncharacterized protein</fullName>
    </submittedName>
</protein>
<organism evidence="1 2">
    <name type="scientific">Nitrososphaeria virus YSH_922147</name>
    <dbReference type="NCBI Taxonomy" id="3071323"/>
    <lineage>
        <taxon>Viruses</taxon>
        <taxon>Duplodnaviria</taxon>
        <taxon>Heunggongvirae</taxon>
        <taxon>Uroviricota</taxon>
        <taxon>Caudoviricetes</taxon>
        <taxon>Juravirales</taxon>
        <taxon>Yangangviridae</taxon>
        <taxon>Mathaucavirus</taxon>
        <taxon>Mathaucavirus yangshanense</taxon>
    </lineage>
</organism>
<dbReference type="Proteomes" id="UP001156973">
    <property type="component" value="Segment"/>
</dbReference>
<keyword evidence="2" id="KW-1185">Reference proteome</keyword>
<evidence type="ECO:0000313" key="1">
    <source>
        <dbReference type="EMBL" id="UVF62446.1"/>
    </source>
</evidence>
<name>A0A976UAS0_9CAUD</name>
<dbReference type="EMBL" id="ON649701">
    <property type="protein sequence ID" value="UVF62446.1"/>
    <property type="molecule type" value="Genomic_DNA"/>
</dbReference>
<evidence type="ECO:0000313" key="2">
    <source>
        <dbReference type="Proteomes" id="UP001156973"/>
    </source>
</evidence>
<proteinExistence type="predicted"/>
<sequence>MYIQGLVSGSSLIGDKFEFNGKEYTLKRDVSFGEYKKITQLQLDMKNATIDNENELSVRFNNSMTEFLTSLLGITEEELDSLGLISSAELFGKSFQVATDIKKKLKTTSD</sequence>
<reference evidence="1 2" key="1">
    <citation type="submission" date="2022-05" db="EMBL/GenBank/DDBJ databases">
        <title>Diverse viruses of marine archaea discovered using metagenomics.</title>
        <authorList>
            <person name="Zhou Y."/>
        </authorList>
    </citation>
    <scope>NUCLEOTIDE SEQUENCE [LARGE SCALE GENOMIC DNA]</scope>
    <source>
        <strain evidence="1">YSH_922147</strain>
    </source>
</reference>